<dbReference type="PANTHER" id="PTHR11559">
    <property type="entry name" value="CARBOXYLESTERASE"/>
    <property type="match status" value="1"/>
</dbReference>
<evidence type="ECO:0000256" key="1">
    <source>
        <dbReference type="ARBA" id="ARBA00005964"/>
    </source>
</evidence>
<dbReference type="EMBL" id="KN833109">
    <property type="protein sequence ID" value="KIM72749.1"/>
    <property type="molecule type" value="Genomic_DNA"/>
</dbReference>
<dbReference type="InterPro" id="IPR050309">
    <property type="entry name" value="Type-B_Carboxylest/Lipase"/>
</dbReference>
<evidence type="ECO:0000256" key="3">
    <source>
        <dbReference type="RuleBase" id="RU361235"/>
    </source>
</evidence>
<dbReference type="SUPFAM" id="SSF53474">
    <property type="entry name" value="alpha/beta-Hydrolases"/>
    <property type="match status" value="1"/>
</dbReference>
<protein>
    <recommendedName>
        <fullName evidence="3">Carboxylic ester hydrolase</fullName>
        <ecNumber evidence="3">3.1.1.-</ecNumber>
    </recommendedName>
</protein>
<dbReference type="PROSITE" id="PS00941">
    <property type="entry name" value="CARBOXYLESTERASE_B_2"/>
    <property type="match status" value="1"/>
</dbReference>
<reference evidence="6" key="2">
    <citation type="submission" date="2015-01" db="EMBL/GenBank/DDBJ databases">
        <title>Evolutionary Origins and Diversification of the Mycorrhizal Mutualists.</title>
        <authorList>
            <consortium name="DOE Joint Genome Institute"/>
            <consortium name="Mycorrhizal Genomics Consortium"/>
            <person name="Kohler A."/>
            <person name="Kuo A."/>
            <person name="Nagy L.G."/>
            <person name="Floudas D."/>
            <person name="Copeland A."/>
            <person name="Barry K.W."/>
            <person name="Cichocki N."/>
            <person name="Veneault-Fourrey C."/>
            <person name="LaButti K."/>
            <person name="Lindquist E.A."/>
            <person name="Lipzen A."/>
            <person name="Lundell T."/>
            <person name="Morin E."/>
            <person name="Murat C."/>
            <person name="Riley R."/>
            <person name="Ohm R."/>
            <person name="Sun H."/>
            <person name="Tunlid A."/>
            <person name="Henrissat B."/>
            <person name="Grigoriev I.V."/>
            <person name="Hibbett D.S."/>
            <person name="Martin F."/>
        </authorList>
    </citation>
    <scope>NUCLEOTIDE SEQUENCE [LARGE SCALE GENOMIC DNA]</scope>
    <source>
        <strain evidence="6">F 1598</strain>
    </source>
</reference>
<proteinExistence type="inferred from homology"/>
<evidence type="ECO:0000313" key="6">
    <source>
        <dbReference type="Proteomes" id="UP000054166"/>
    </source>
</evidence>
<dbReference type="InterPro" id="IPR019826">
    <property type="entry name" value="Carboxylesterase_B_AS"/>
</dbReference>
<dbReference type="InterPro" id="IPR019819">
    <property type="entry name" value="Carboxylesterase_B_CS"/>
</dbReference>
<evidence type="ECO:0000259" key="4">
    <source>
        <dbReference type="Pfam" id="PF00135"/>
    </source>
</evidence>
<dbReference type="Proteomes" id="UP000054166">
    <property type="component" value="Unassembled WGS sequence"/>
</dbReference>
<dbReference type="InterPro" id="IPR002018">
    <property type="entry name" value="CarbesteraseB"/>
</dbReference>
<dbReference type="ESTHER" id="9homo-a0a0c3exr5">
    <property type="family name" value="Fungal_carboxylesterase_lipase"/>
</dbReference>
<keyword evidence="6" id="KW-1185">Reference proteome</keyword>
<accession>A0A0C3EXR5</accession>
<dbReference type="EC" id="3.1.1.-" evidence="3"/>
<dbReference type="Pfam" id="PF00135">
    <property type="entry name" value="COesterase"/>
    <property type="match status" value="1"/>
</dbReference>
<sequence length="558" mass="60710">MEVIALVLGCILLAFSQNAPTILPVSPPLVTIKNGTLRGFHVKGFDQIGFFGIPFAAPPLGDLRLRHPQPFNEAFSGVRDATKRSLSCPGFGSFADGLDMGEDCLTLDVVLPVNIEPSDTLPVLVWIYGGGFVAGGTADPRYNMSYVVQNSADIGKPIITVAINYRTMGLGLLASKEIMVADAANIALYDQRLALRWIRENIAAFGGDPSKVTIWGESAGGSSVGYHLTAFNGKSDGLFRAALIESGIYLGLSINTIPQLATTYQPIYDNVTRAVGCENSIDSLACLRTVPFQKLYNALVGLQFLPIVDGKFIPKYPSESIAAGQIADVAILIGSNTDECTATFFTPRGTLNTDDDVYTYLAGYGTGLDNNTIKTVMDLYPDDPALGCPFGTGVERFADQGFQFKRGAAISGDSKIHAGTRFLANYYAKNGTRPVYKYRFDQQPWNNQEVDVATVPPVSVTHYTEICFVFDNLNHNVNWIGPYPSYARLAHLMSRAWVSFAHDLNPNNHGVGGVPQWPEYRTSPSNIVFRADKTTVETDDFRTKQLAFWGSIWGLLGS</sequence>
<dbReference type="InParanoid" id="A0A0C3EXR5"/>
<reference evidence="5 6" key="1">
    <citation type="submission" date="2014-04" db="EMBL/GenBank/DDBJ databases">
        <authorList>
            <consortium name="DOE Joint Genome Institute"/>
            <person name="Kuo A."/>
            <person name="Tarkka M."/>
            <person name="Buscot F."/>
            <person name="Kohler A."/>
            <person name="Nagy L.G."/>
            <person name="Floudas D."/>
            <person name="Copeland A."/>
            <person name="Barry K.W."/>
            <person name="Cichocki N."/>
            <person name="Veneault-Fourrey C."/>
            <person name="LaButti K."/>
            <person name="Lindquist E.A."/>
            <person name="Lipzen A."/>
            <person name="Lundell T."/>
            <person name="Morin E."/>
            <person name="Murat C."/>
            <person name="Sun H."/>
            <person name="Tunlid A."/>
            <person name="Henrissat B."/>
            <person name="Grigoriev I.V."/>
            <person name="Hibbett D.S."/>
            <person name="Martin F."/>
            <person name="Nordberg H.P."/>
            <person name="Cantor M.N."/>
            <person name="Hua S.X."/>
        </authorList>
    </citation>
    <scope>NUCLEOTIDE SEQUENCE [LARGE SCALE GENOMIC DNA]</scope>
    <source>
        <strain evidence="5 6">F 1598</strain>
    </source>
</reference>
<feature type="chain" id="PRO_5005111050" description="Carboxylic ester hydrolase" evidence="3">
    <location>
        <begin position="17"/>
        <end position="558"/>
    </location>
</feature>
<evidence type="ECO:0000256" key="2">
    <source>
        <dbReference type="ARBA" id="ARBA00022801"/>
    </source>
</evidence>
<feature type="domain" description="Carboxylesterase type B" evidence="4">
    <location>
        <begin position="27"/>
        <end position="549"/>
    </location>
</feature>
<comment type="similarity">
    <text evidence="1 3">Belongs to the type-B carboxylesterase/lipase family.</text>
</comment>
<dbReference type="Gene3D" id="3.40.50.1820">
    <property type="entry name" value="alpha/beta hydrolase"/>
    <property type="match status" value="1"/>
</dbReference>
<feature type="signal peptide" evidence="3">
    <location>
        <begin position="1"/>
        <end position="16"/>
    </location>
</feature>
<dbReference type="STRING" id="765440.A0A0C3EXR5"/>
<dbReference type="OrthoDB" id="408631at2759"/>
<dbReference type="InterPro" id="IPR029058">
    <property type="entry name" value="AB_hydrolase_fold"/>
</dbReference>
<dbReference type="AlphaFoldDB" id="A0A0C3EXR5"/>
<keyword evidence="2 3" id="KW-0378">Hydrolase</keyword>
<keyword evidence="3" id="KW-0732">Signal</keyword>
<name>A0A0C3EXR5_PILCF</name>
<gene>
    <name evidence="5" type="ORF">PILCRDRAFT_829588</name>
</gene>
<dbReference type="HOGENOM" id="CLU_006586_10_6_1"/>
<dbReference type="PROSITE" id="PS00122">
    <property type="entry name" value="CARBOXYLESTERASE_B_1"/>
    <property type="match status" value="1"/>
</dbReference>
<organism evidence="5 6">
    <name type="scientific">Piloderma croceum (strain F 1598)</name>
    <dbReference type="NCBI Taxonomy" id="765440"/>
    <lineage>
        <taxon>Eukaryota</taxon>
        <taxon>Fungi</taxon>
        <taxon>Dikarya</taxon>
        <taxon>Basidiomycota</taxon>
        <taxon>Agaricomycotina</taxon>
        <taxon>Agaricomycetes</taxon>
        <taxon>Agaricomycetidae</taxon>
        <taxon>Atheliales</taxon>
        <taxon>Atheliaceae</taxon>
        <taxon>Piloderma</taxon>
    </lineage>
</organism>
<evidence type="ECO:0000313" key="5">
    <source>
        <dbReference type="EMBL" id="KIM72749.1"/>
    </source>
</evidence>
<dbReference type="GO" id="GO:0016787">
    <property type="term" value="F:hydrolase activity"/>
    <property type="evidence" value="ECO:0007669"/>
    <property type="project" value="UniProtKB-KW"/>
</dbReference>